<dbReference type="PRINTS" id="PR00113">
    <property type="entry name" value="ALKPHPHTASE"/>
</dbReference>
<evidence type="ECO:0000256" key="2">
    <source>
        <dbReference type="PIRSR" id="PIRSR601952-1"/>
    </source>
</evidence>
<dbReference type="AlphaFoldDB" id="A0AAW8B441"/>
<dbReference type="PANTHER" id="PTHR11596">
    <property type="entry name" value="ALKALINE PHOSPHATASE"/>
    <property type="match status" value="1"/>
</dbReference>
<keyword evidence="3" id="KW-0479">Metal-binding</keyword>
<feature type="binding site" evidence="3">
    <location>
        <position position="375"/>
    </location>
    <ligand>
        <name>Zn(2+)</name>
        <dbReference type="ChEBI" id="CHEBI:29105"/>
        <label>2</label>
    </ligand>
</feature>
<proteinExistence type="inferred from homology"/>
<reference evidence="7" key="1">
    <citation type="journal article" date="2010" name="Int. J. Syst. Evol. Microbiol.">
        <title>Porticoccus litoralis gen. nov., sp. nov., a gammaproteobacterium isolated from the Yellow Sea.</title>
        <authorList>
            <person name="Oh H.M."/>
            <person name="Kim H."/>
            <person name="Kim K.M."/>
            <person name="Min G.S."/>
            <person name="Cho J.C."/>
        </authorList>
    </citation>
    <scope>NUCLEOTIDE SEQUENCE</scope>
    <source>
        <strain evidence="7">DSM 25064</strain>
    </source>
</reference>
<keyword evidence="8" id="KW-1185">Reference proteome</keyword>
<feature type="binding site" evidence="3">
    <location>
        <position position="337"/>
    </location>
    <ligand>
        <name>Zn(2+)</name>
        <dbReference type="ChEBI" id="CHEBI:29105"/>
        <label>2</label>
    </ligand>
</feature>
<dbReference type="GO" id="GO:0046872">
    <property type="term" value="F:metal ion binding"/>
    <property type="evidence" value="ECO:0007669"/>
    <property type="project" value="UniProtKB-KW"/>
</dbReference>
<evidence type="ECO:0000256" key="6">
    <source>
        <dbReference type="SAM" id="SignalP"/>
    </source>
</evidence>
<feature type="binding site" evidence="3">
    <location>
        <position position="430"/>
    </location>
    <ligand>
        <name>Zn(2+)</name>
        <dbReference type="ChEBI" id="CHEBI:29105"/>
        <label>2</label>
    </ligand>
</feature>
<comment type="caution">
    <text evidence="7">The sequence shown here is derived from an EMBL/GenBank/DDBJ whole genome shotgun (WGS) entry which is preliminary data.</text>
</comment>
<evidence type="ECO:0000256" key="4">
    <source>
        <dbReference type="PIRSR" id="PIRSR601952-3"/>
    </source>
</evidence>
<keyword evidence="3" id="KW-0862">Zinc</keyword>
<dbReference type="GO" id="GO:0004035">
    <property type="term" value="F:alkaline phosphatase activity"/>
    <property type="evidence" value="ECO:0007669"/>
    <property type="project" value="UniProtKB-EC"/>
</dbReference>
<dbReference type="Proteomes" id="UP001178354">
    <property type="component" value="Unassembled WGS sequence"/>
</dbReference>
<dbReference type="EC" id="3.1.3.1" evidence="7"/>
<feature type="chain" id="PRO_5043342156" evidence="6">
    <location>
        <begin position="20"/>
        <end position="471"/>
    </location>
</feature>
<comment type="cofactor">
    <cofactor evidence="3">
        <name>Mg(2+)</name>
        <dbReference type="ChEBI" id="CHEBI:18420"/>
    </cofactor>
    <text evidence="3">Binds 1 Mg(2+) ion.</text>
</comment>
<dbReference type="SMART" id="SM00098">
    <property type="entry name" value="alkPPc"/>
    <property type="match status" value="1"/>
</dbReference>
<feature type="binding site" evidence="3">
    <location>
        <position position="333"/>
    </location>
    <ligand>
        <name>Zn(2+)</name>
        <dbReference type="ChEBI" id="CHEBI:29105"/>
        <label>2</label>
    </ligand>
</feature>
<comment type="similarity">
    <text evidence="5">Belongs to the alkaline phosphatase family.</text>
</comment>
<keyword evidence="7" id="KW-0378">Hydrolase</keyword>
<feature type="binding site" evidence="3">
    <location>
        <position position="150"/>
    </location>
    <ligand>
        <name>Mg(2+)</name>
        <dbReference type="ChEBI" id="CHEBI:18420"/>
    </ligand>
</feature>
<reference evidence="7" key="2">
    <citation type="submission" date="2023-08" db="EMBL/GenBank/DDBJ databases">
        <authorList>
            <person name="Luo J."/>
        </authorList>
    </citation>
    <scope>NUCLEOTIDE SEQUENCE</scope>
    <source>
        <strain evidence="7">DSM 25064</strain>
    </source>
</reference>
<keyword evidence="1" id="KW-0597">Phosphoprotein</keyword>
<feature type="signal peptide" evidence="6">
    <location>
        <begin position="1"/>
        <end position="19"/>
    </location>
</feature>
<dbReference type="Gene3D" id="3.40.720.10">
    <property type="entry name" value="Alkaline Phosphatase, subunit A"/>
    <property type="match status" value="1"/>
</dbReference>
<dbReference type="RefSeq" id="WP_305170212.1">
    <property type="nucleotide sequence ID" value="NZ_JAUUUU010000003.1"/>
</dbReference>
<organism evidence="7 8">
    <name type="scientific">Porticoccus litoralis</name>
    <dbReference type="NCBI Taxonomy" id="434086"/>
    <lineage>
        <taxon>Bacteria</taxon>
        <taxon>Pseudomonadati</taxon>
        <taxon>Pseudomonadota</taxon>
        <taxon>Gammaproteobacteria</taxon>
        <taxon>Cellvibrionales</taxon>
        <taxon>Porticoccaceae</taxon>
        <taxon>Porticoccus</taxon>
    </lineage>
</organism>
<dbReference type="InterPro" id="IPR017850">
    <property type="entry name" value="Alkaline_phosphatase_core_sf"/>
</dbReference>
<name>A0AAW8B441_9GAMM</name>
<evidence type="ECO:0000256" key="5">
    <source>
        <dbReference type="RuleBase" id="RU003946"/>
    </source>
</evidence>
<evidence type="ECO:0000256" key="3">
    <source>
        <dbReference type="PIRSR" id="PIRSR601952-2"/>
    </source>
</evidence>
<accession>A0AAW8B441</accession>
<dbReference type="InterPro" id="IPR001952">
    <property type="entry name" value="Alkaline_phosphatase"/>
</dbReference>
<dbReference type="PANTHER" id="PTHR11596:SF5">
    <property type="entry name" value="ALKALINE PHOSPHATASE"/>
    <property type="match status" value="1"/>
</dbReference>
<keyword evidence="4" id="KW-1015">Disulfide bond</keyword>
<feature type="binding site" evidence="3">
    <location>
        <position position="152"/>
    </location>
    <ligand>
        <name>Mg(2+)</name>
        <dbReference type="ChEBI" id="CHEBI:18420"/>
    </ligand>
</feature>
<comment type="cofactor">
    <cofactor evidence="3">
        <name>Zn(2+)</name>
        <dbReference type="ChEBI" id="CHEBI:29105"/>
    </cofactor>
    <text evidence="3">Binds 2 Zn(2+) ions.</text>
</comment>
<dbReference type="Pfam" id="PF00245">
    <property type="entry name" value="Alk_phosphatase"/>
    <property type="match status" value="1"/>
</dbReference>
<feature type="binding site" evidence="3">
    <location>
        <position position="376"/>
    </location>
    <ligand>
        <name>Zn(2+)</name>
        <dbReference type="ChEBI" id="CHEBI:29105"/>
        <label>2</label>
    </ligand>
</feature>
<feature type="active site" description="Phosphoserine intermediate" evidence="2">
    <location>
        <position position="98"/>
    </location>
</feature>
<feature type="binding site" evidence="3">
    <location>
        <position position="328"/>
    </location>
    <ligand>
        <name>Mg(2+)</name>
        <dbReference type="ChEBI" id="CHEBI:18420"/>
    </ligand>
</feature>
<evidence type="ECO:0000313" key="7">
    <source>
        <dbReference type="EMBL" id="MDP1520642.1"/>
    </source>
</evidence>
<dbReference type="SUPFAM" id="SSF53649">
    <property type="entry name" value="Alkaline phosphatase-like"/>
    <property type="match status" value="1"/>
</dbReference>
<keyword evidence="3" id="KW-0460">Magnesium</keyword>
<feature type="binding site" evidence="3">
    <location>
        <position position="47"/>
    </location>
    <ligand>
        <name>Mg(2+)</name>
        <dbReference type="ChEBI" id="CHEBI:18420"/>
    </ligand>
</feature>
<feature type="disulfide bond" evidence="4">
    <location>
        <begin position="165"/>
        <end position="184"/>
    </location>
</feature>
<sequence>MRGLFGTPLLCTLLLSALAAPLALQAGNSSTSAAKHPPANVILFIGDGMDEHQITLARNYLLGANGTLAMEQLPVRSSAKVQTLREDDPTQYRYVADSANTASTLATGELTSMGRIATSAGDDRDLPTVLEAARQAGLATGLVTSANLTDATPAAFATHTAHRKCQNPGDMHKPINYVPATQQCLADHESQGGKGSIAEQLLASGVDVLLGGGKKEFTRIDSHTPLEKIAASHGYQLLQQREKLLAYHGNEPLLGLFASGHLPVEWIGEGNRRAEPMAFNLLGEPMFPTPFSCQQNPRHRGTPTLEEMTRVALERLADKSTGFFLMVEGASIDKQAHQRNPCGEIGELQAFDRAVAVGQAFASKQTNTLIIVTADHGQAGQIIPLPEYYQSWGGKQYPPGHYAVLETRSGELMGVSYATNAAPQGKSELHTGVNVPVFLQGIGHRQVPALIDQRTINQLMRQHLGLTSGAQ</sequence>
<feature type="binding site" evidence="3">
    <location>
        <position position="47"/>
    </location>
    <ligand>
        <name>Zn(2+)</name>
        <dbReference type="ChEBI" id="CHEBI:29105"/>
        <label>2</label>
    </ligand>
</feature>
<dbReference type="EMBL" id="JAUUUU010000003">
    <property type="protein sequence ID" value="MDP1520642.1"/>
    <property type="molecule type" value="Genomic_DNA"/>
</dbReference>
<evidence type="ECO:0000256" key="1">
    <source>
        <dbReference type="ARBA" id="ARBA00022553"/>
    </source>
</evidence>
<protein>
    <submittedName>
        <fullName evidence="7">Alkaline phosphatase</fullName>
        <ecNumber evidence="7">3.1.3.1</ecNumber>
    </submittedName>
</protein>
<dbReference type="CDD" id="cd16012">
    <property type="entry name" value="ALP"/>
    <property type="match status" value="1"/>
</dbReference>
<keyword evidence="6" id="KW-0732">Signal</keyword>
<gene>
    <name evidence="7" type="ORF">Q8A57_06675</name>
</gene>
<evidence type="ECO:0000313" key="8">
    <source>
        <dbReference type="Proteomes" id="UP001178354"/>
    </source>
</evidence>